<feature type="domain" description="EB" evidence="2">
    <location>
        <begin position="183"/>
        <end position="229"/>
    </location>
</feature>
<name>A0A3P6T8L0_CYLGO</name>
<dbReference type="Pfam" id="PF01683">
    <property type="entry name" value="EB"/>
    <property type="match status" value="2"/>
</dbReference>
<reference evidence="3 4" key="1">
    <citation type="submission" date="2018-11" db="EMBL/GenBank/DDBJ databases">
        <authorList>
            <consortium name="Pathogen Informatics"/>
        </authorList>
    </citation>
    <scope>NUCLEOTIDE SEQUENCE [LARGE SCALE GENOMIC DNA]</scope>
</reference>
<feature type="region of interest" description="Disordered" evidence="1">
    <location>
        <begin position="1"/>
        <end position="25"/>
    </location>
</feature>
<feature type="domain" description="EB" evidence="2">
    <location>
        <begin position="120"/>
        <end position="169"/>
    </location>
</feature>
<evidence type="ECO:0000313" key="3">
    <source>
        <dbReference type="EMBL" id="VDK61151.1"/>
    </source>
</evidence>
<accession>A0A3P6T8L0</accession>
<gene>
    <name evidence="3" type="ORF">CGOC_LOCUS5223</name>
</gene>
<evidence type="ECO:0000256" key="1">
    <source>
        <dbReference type="SAM" id="MobiDB-lite"/>
    </source>
</evidence>
<dbReference type="AlphaFoldDB" id="A0A3P6T8L0"/>
<evidence type="ECO:0000259" key="2">
    <source>
        <dbReference type="Pfam" id="PF01683"/>
    </source>
</evidence>
<dbReference type="OrthoDB" id="504708at2759"/>
<proteinExistence type="predicted"/>
<evidence type="ECO:0000313" key="4">
    <source>
        <dbReference type="Proteomes" id="UP000271889"/>
    </source>
</evidence>
<sequence>MSRRNASASNMSPFVRQRRRHAGERCQHRQLSARLQMRHLRQSVRGSLLPTSLPVRGTRPQSCDAGSSPESKCRPLTHFCYSITEPGRVIFSSESSWRTETDPYSSWKSSLCCPRPCRDPTPLYINGQCLSIAHRDDPCQIDQQCEGGISMSCTLGTCQCKLGFHPYNDDRFPTCEKSCNQLDEIPSSDRCLQKAQLGQRCLSKKQCPGFSDCRFGTCQCLCGYKQVRDNILGTRCTNPDDPLSLNTILTGVEQLFGNKRTNRH</sequence>
<organism evidence="3 4">
    <name type="scientific">Cylicostephanus goldi</name>
    <name type="common">Nematode worm</name>
    <dbReference type="NCBI Taxonomy" id="71465"/>
    <lineage>
        <taxon>Eukaryota</taxon>
        <taxon>Metazoa</taxon>
        <taxon>Ecdysozoa</taxon>
        <taxon>Nematoda</taxon>
        <taxon>Chromadorea</taxon>
        <taxon>Rhabditida</taxon>
        <taxon>Rhabditina</taxon>
        <taxon>Rhabditomorpha</taxon>
        <taxon>Strongyloidea</taxon>
        <taxon>Strongylidae</taxon>
        <taxon>Cylicostephanus</taxon>
    </lineage>
</organism>
<keyword evidence="4" id="KW-1185">Reference proteome</keyword>
<protein>
    <recommendedName>
        <fullName evidence="2">EB domain-containing protein</fullName>
    </recommendedName>
</protein>
<dbReference type="EMBL" id="UYRV01015537">
    <property type="protein sequence ID" value="VDK61151.1"/>
    <property type="molecule type" value="Genomic_DNA"/>
</dbReference>
<feature type="compositionally biased region" description="Polar residues" evidence="1">
    <location>
        <begin position="1"/>
        <end position="12"/>
    </location>
</feature>
<dbReference type="InterPro" id="IPR006149">
    <property type="entry name" value="EB_dom"/>
</dbReference>
<dbReference type="Proteomes" id="UP000271889">
    <property type="component" value="Unassembled WGS sequence"/>
</dbReference>